<dbReference type="InterPro" id="IPR006350">
    <property type="entry name" value="Intron_endoG1"/>
</dbReference>
<sequence length="275" mass="32070">MEIKNKLVERIKIYITYHNILLEKSKIFKDNKGKSGIYRWVNKINNDTYIGSSVDLTSRLRKYFSIKGLENKLLNDNSRIYRALLQYNYSNFKLEILEYCDKELVLVREQYYLDLLQPEYNILKIAGSSLGFKHSTKTLLKFLDRDLKTGSKTTILNVNNQEVLEFNSIRKAAKNLCISNTTLLDYIYSKKLLKNTYLIKVVHNKDIVETNVASKDEQSTVKLLNSSNNLIQEFNNKKSVAKYLSAEYNVIISVTTISSYIKSGKLYKNQYIIYI</sequence>
<accession>A0A190XD55</accession>
<dbReference type="SMART" id="SM00465">
    <property type="entry name" value="GIYc"/>
    <property type="match status" value="1"/>
</dbReference>
<dbReference type="GO" id="GO:0004519">
    <property type="term" value="F:endonuclease activity"/>
    <property type="evidence" value="ECO:0007669"/>
    <property type="project" value="InterPro"/>
</dbReference>
<feature type="domain" description="GIY-YIG" evidence="1">
    <location>
        <begin position="33"/>
        <end position="122"/>
    </location>
</feature>
<dbReference type="InterPro" id="IPR035901">
    <property type="entry name" value="GIY-YIG_endonuc_sf"/>
</dbReference>
<dbReference type="RefSeq" id="YP_009268560.1">
    <property type="nucleotide sequence ID" value="NC_030636.1"/>
</dbReference>
<dbReference type="InterPro" id="IPR000305">
    <property type="entry name" value="GIY-YIG_endonuc"/>
</dbReference>
<dbReference type="NCBIfam" id="TIGR01453">
    <property type="entry name" value="grpIintron_endo"/>
    <property type="match status" value="1"/>
</dbReference>
<name>A0A190XD55_9HYPO</name>
<dbReference type="GeneID" id="32982943"/>
<dbReference type="Pfam" id="PF01541">
    <property type="entry name" value="GIY-YIG"/>
    <property type="match status" value="1"/>
</dbReference>
<evidence type="ECO:0000259" key="1">
    <source>
        <dbReference type="PROSITE" id="PS50164"/>
    </source>
</evidence>
<keyword evidence="2" id="KW-0496">Mitochondrion</keyword>
<dbReference type="PROSITE" id="PS50164">
    <property type="entry name" value="GIY_YIG"/>
    <property type="match status" value="1"/>
</dbReference>
<dbReference type="InterPro" id="IPR003647">
    <property type="entry name" value="Intron_nuc_1_rpt"/>
</dbReference>
<dbReference type="SMART" id="SM00497">
    <property type="entry name" value="IENR1"/>
    <property type="match status" value="2"/>
</dbReference>
<dbReference type="Gene3D" id="3.40.1440.10">
    <property type="entry name" value="GIY-YIG endonuclease"/>
    <property type="match status" value="1"/>
</dbReference>
<dbReference type="EMBL" id="KT201150">
    <property type="protein sequence ID" value="AMD61824.1"/>
    <property type="molecule type" value="Genomic_DNA"/>
</dbReference>
<evidence type="ECO:0000313" key="2">
    <source>
        <dbReference type="EMBL" id="AMD61824.1"/>
    </source>
</evidence>
<dbReference type="AlphaFoldDB" id="A0A190XD55"/>
<proteinExistence type="predicted"/>
<protein>
    <recommendedName>
        <fullName evidence="1">GIY-YIG domain-containing protein</fullName>
    </recommendedName>
</protein>
<organism evidence="2">
    <name type="scientific">Beauveria caledonica</name>
    <dbReference type="NCBI Taxonomy" id="38006"/>
    <lineage>
        <taxon>Eukaryota</taxon>
        <taxon>Fungi</taxon>
        <taxon>Dikarya</taxon>
        <taxon>Ascomycota</taxon>
        <taxon>Pezizomycotina</taxon>
        <taxon>Sordariomycetes</taxon>
        <taxon>Hypocreomycetidae</taxon>
        <taxon>Hypocreales</taxon>
        <taxon>Cordycipitaceae</taxon>
        <taxon>Beauveria</taxon>
    </lineage>
</organism>
<dbReference type="SUPFAM" id="SSF82771">
    <property type="entry name" value="GIY-YIG endonuclease"/>
    <property type="match status" value="1"/>
</dbReference>
<dbReference type="CDD" id="cd10445">
    <property type="entry name" value="GIY-YIG_bI1_like"/>
    <property type="match status" value="1"/>
</dbReference>
<reference evidence="2" key="1">
    <citation type="submission" date="2015-06" db="EMBL/GenBank/DDBJ databases">
        <title>Relationship between genomic and mitochondrial evolution in the entomopathogenic fungal genus Beauveria.</title>
        <authorList>
            <person name="Glare T.C."/>
            <person name="Campbell M.A."/>
            <person name="Biggs P.J."/>
            <person name="McKinnon A.C."/>
            <person name="Cox M.P."/>
        </authorList>
    </citation>
    <scope>NUCLEOTIDE SEQUENCE</scope>
    <source>
        <strain evidence="2">Fhr1</strain>
    </source>
</reference>
<geneLocation type="mitochondrion" evidence="2"/>
<gene>
    <name evidence="2" type="primary">orf275</name>
</gene>